<feature type="region of interest" description="Disordered" evidence="1">
    <location>
        <begin position="212"/>
        <end position="245"/>
    </location>
</feature>
<feature type="region of interest" description="Disordered" evidence="1">
    <location>
        <begin position="19"/>
        <end position="56"/>
    </location>
</feature>
<dbReference type="AlphaFoldDB" id="A0A8H3TPQ9"/>
<feature type="compositionally biased region" description="Low complexity" evidence="1">
    <location>
        <begin position="35"/>
        <end position="52"/>
    </location>
</feature>
<sequence>MSTSTAALSVTGLTSSPLFAPQPTSTGRTSIDLFPTGPTGTQSAATATSSQSSGGGRGPSLYLIVFLSIFVLLLVTSISIAIRAVHFRRRYHRALARGEVPTRWADNRTTDLYPDTWWRPMVVNRFFGIDPDGDHLDAMLRGDWAPHGAGRRRKAKKDYGEVPILYEADLVSGENENSDTPSIAWSEKQPLSVAVSSATQASAFTCGANDERSNIGHELQTPNRTQLPDLNHRTNTDTNANTSASAISPGGSEIIQVRYLIRMPESEAAMQHRNEPDQFGEIISHGPLEMGVWQPILETEQMSAQGHLEKTSDIHHDEWKP</sequence>
<keyword evidence="4" id="KW-1185">Reference proteome</keyword>
<keyword evidence="2" id="KW-1133">Transmembrane helix</keyword>
<dbReference type="Proteomes" id="UP000620104">
    <property type="component" value="Unassembled WGS sequence"/>
</dbReference>
<gene>
    <name evidence="3" type="ORF">NliqN6_1136</name>
</gene>
<evidence type="ECO:0000256" key="2">
    <source>
        <dbReference type="SAM" id="Phobius"/>
    </source>
</evidence>
<keyword evidence="2" id="KW-0472">Membrane</keyword>
<accession>A0A8H3TPQ9</accession>
<feature type="compositionally biased region" description="Polar residues" evidence="1">
    <location>
        <begin position="19"/>
        <end position="29"/>
    </location>
</feature>
<feature type="transmembrane region" description="Helical" evidence="2">
    <location>
        <begin position="61"/>
        <end position="85"/>
    </location>
</feature>
<organism evidence="3 4">
    <name type="scientific">Naganishia liquefaciens</name>
    <dbReference type="NCBI Taxonomy" id="104408"/>
    <lineage>
        <taxon>Eukaryota</taxon>
        <taxon>Fungi</taxon>
        <taxon>Dikarya</taxon>
        <taxon>Basidiomycota</taxon>
        <taxon>Agaricomycotina</taxon>
        <taxon>Tremellomycetes</taxon>
        <taxon>Filobasidiales</taxon>
        <taxon>Filobasidiaceae</taxon>
        <taxon>Naganishia</taxon>
    </lineage>
</organism>
<name>A0A8H3TPQ9_9TREE</name>
<keyword evidence="2" id="KW-0812">Transmembrane</keyword>
<dbReference type="OrthoDB" id="2593009at2759"/>
<evidence type="ECO:0000256" key="1">
    <source>
        <dbReference type="SAM" id="MobiDB-lite"/>
    </source>
</evidence>
<evidence type="ECO:0000313" key="3">
    <source>
        <dbReference type="EMBL" id="GHJ84734.1"/>
    </source>
</evidence>
<evidence type="ECO:0000313" key="4">
    <source>
        <dbReference type="Proteomes" id="UP000620104"/>
    </source>
</evidence>
<protein>
    <submittedName>
        <fullName evidence="3">Uncharacterized protein</fullName>
    </submittedName>
</protein>
<comment type="caution">
    <text evidence="3">The sequence shown here is derived from an EMBL/GenBank/DDBJ whole genome shotgun (WGS) entry which is preliminary data.</text>
</comment>
<proteinExistence type="predicted"/>
<feature type="compositionally biased region" description="Low complexity" evidence="1">
    <location>
        <begin position="236"/>
        <end position="245"/>
    </location>
</feature>
<reference evidence="3" key="1">
    <citation type="submission" date="2020-07" db="EMBL/GenBank/DDBJ databases">
        <title>Draft Genome Sequence of a Deep-Sea Yeast, Naganishia (Cryptococcus) liquefaciens strain N6.</title>
        <authorList>
            <person name="Han Y.W."/>
            <person name="Kajitani R."/>
            <person name="Morimoto H."/>
            <person name="Parhat M."/>
            <person name="Tsubouchi H."/>
            <person name="Bakenova O."/>
            <person name="Ogata M."/>
            <person name="Argunhan B."/>
            <person name="Aoki R."/>
            <person name="Kajiwara S."/>
            <person name="Itoh T."/>
            <person name="Iwasaki H."/>
        </authorList>
    </citation>
    <scope>NUCLEOTIDE SEQUENCE</scope>
    <source>
        <strain evidence="3">N6</strain>
    </source>
</reference>
<dbReference type="EMBL" id="BLZA01000009">
    <property type="protein sequence ID" value="GHJ84734.1"/>
    <property type="molecule type" value="Genomic_DNA"/>
</dbReference>